<evidence type="ECO:0000313" key="2">
    <source>
        <dbReference type="EMBL" id="MCH95944.1"/>
    </source>
</evidence>
<sequence length="47" mass="5344">MMELWQHNTSNQRTSLLEESPQKSLKLEITPSIPEADANGLLDRLHA</sequence>
<dbReference type="AlphaFoldDB" id="A0A392NBS1"/>
<comment type="caution">
    <text evidence="2">The sequence shown here is derived from an EMBL/GenBank/DDBJ whole genome shotgun (WGS) entry which is preliminary data.</text>
</comment>
<accession>A0A392NBS1</accession>
<organism evidence="2 3">
    <name type="scientific">Trifolium medium</name>
    <dbReference type="NCBI Taxonomy" id="97028"/>
    <lineage>
        <taxon>Eukaryota</taxon>
        <taxon>Viridiplantae</taxon>
        <taxon>Streptophyta</taxon>
        <taxon>Embryophyta</taxon>
        <taxon>Tracheophyta</taxon>
        <taxon>Spermatophyta</taxon>
        <taxon>Magnoliopsida</taxon>
        <taxon>eudicotyledons</taxon>
        <taxon>Gunneridae</taxon>
        <taxon>Pentapetalae</taxon>
        <taxon>rosids</taxon>
        <taxon>fabids</taxon>
        <taxon>Fabales</taxon>
        <taxon>Fabaceae</taxon>
        <taxon>Papilionoideae</taxon>
        <taxon>50 kb inversion clade</taxon>
        <taxon>NPAAA clade</taxon>
        <taxon>Hologalegina</taxon>
        <taxon>IRL clade</taxon>
        <taxon>Trifolieae</taxon>
        <taxon>Trifolium</taxon>
    </lineage>
</organism>
<evidence type="ECO:0000313" key="3">
    <source>
        <dbReference type="Proteomes" id="UP000265520"/>
    </source>
</evidence>
<dbReference type="Proteomes" id="UP000265520">
    <property type="component" value="Unassembled WGS sequence"/>
</dbReference>
<dbReference type="EMBL" id="LXQA010031131">
    <property type="protein sequence ID" value="MCH95944.1"/>
    <property type="molecule type" value="Genomic_DNA"/>
</dbReference>
<proteinExistence type="predicted"/>
<protein>
    <submittedName>
        <fullName evidence="2">Uncharacterized protein</fullName>
    </submittedName>
</protein>
<reference evidence="2 3" key="1">
    <citation type="journal article" date="2018" name="Front. Plant Sci.">
        <title>Red Clover (Trifolium pratense) and Zigzag Clover (T. medium) - A Picture of Genomic Similarities and Differences.</title>
        <authorList>
            <person name="Dluhosova J."/>
            <person name="Istvanek J."/>
            <person name="Nedelnik J."/>
            <person name="Repkova J."/>
        </authorList>
    </citation>
    <scope>NUCLEOTIDE SEQUENCE [LARGE SCALE GENOMIC DNA]</scope>
    <source>
        <strain evidence="3">cv. 10/8</strain>
        <tissue evidence="2">Leaf</tissue>
    </source>
</reference>
<gene>
    <name evidence="2" type="ORF">A2U01_0016927</name>
</gene>
<feature type="compositionally biased region" description="Polar residues" evidence="1">
    <location>
        <begin position="1"/>
        <end position="17"/>
    </location>
</feature>
<name>A0A392NBS1_9FABA</name>
<evidence type="ECO:0000256" key="1">
    <source>
        <dbReference type="SAM" id="MobiDB-lite"/>
    </source>
</evidence>
<keyword evidence="3" id="KW-1185">Reference proteome</keyword>
<feature type="region of interest" description="Disordered" evidence="1">
    <location>
        <begin position="1"/>
        <end position="47"/>
    </location>
</feature>
<feature type="non-terminal residue" evidence="2">
    <location>
        <position position="47"/>
    </location>
</feature>